<dbReference type="EMBL" id="OV696691">
    <property type="protein sequence ID" value="CAH1267786.1"/>
    <property type="molecule type" value="Genomic_DNA"/>
</dbReference>
<dbReference type="PANTHER" id="PTHR34930">
    <property type="entry name" value="GEO05313P1"/>
    <property type="match status" value="1"/>
</dbReference>
<sequence>MSGFQGSGFYSDKNSSRVLQPPGGSSSDIFGAAGDAQSTAPQKSNTRSASNIFGPVETDSPSRKVNTRMQSDIFGTAGSAPASQQQARSDRMRSDIFRGEAAAQEPTRKPKDRMSSDIFKEPGPSDQVMPRKLKGKEDDLYADTQSFPDAGDVYYDGGKAEPDYNFDRAPGGKSRHVAEDQAGRGDAWARDEGSYHDTNPSHHDTAFTHDAPVSAPGGENIFDVRYGYTPQKPGRRIAQGTQPNMAATFLNLFGTDHPDDSHLPPSAQPPAPTSVPAEALGYKPAPAKPKVPGHQRDAAGMVSGARDARGPSAVFPEEQTTSSDWRPSAKYKLRYQAALVNPITGATYASPDFDAPPVTHDPPHTTNGTANGCDEGENPMDGQTPAERPSTKVMQPPGGGSSFTLG</sequence>
<feature type="compositionally biased region" description="Gly residues" evidence="10">
    <location>
        <begin position="397"/>
        <end position="406"/>
    </location>
</feature>
<evidence type="ECO:0000256" key="10">
    <source>
        <dbReference type="SAM" id="MobiDB-lite"/>
    </source>
</evidence>
<evidence type="ECO:0000256" key="1">
    <source>
        <dbReference type="ARBA" id="ARBA00003805"/>
    </source>
</evidence>
<dbReference type="Proteomes" id="UP000838412">
    <property type="component" value="Chromosome 6"/>
</dbReference>
<keyword evidence="7" id="KW-0963">Cytoplasm</keyword>
<reference evidence="11" key="1">
    <citation type="submission" date="2022-01" db="EMBL/GenBank/DDBJ databases">
        <authorList>
            <person name="Braso-Vives M."/>
        </authorList>
    </citation>
    <scope>NUCLEOTIDE SEQUENCE</scope>
</reference>
<evidence type="ECO:0000256" key="7">
    <source>
        <dbReference type="ARBA" id="ARBA00022490"/>
    </source>
</evidence>
<feature type="region of interest" description="Disordered" evidence="10">
    <location>
        <begin position="251"/>
        <end position="326"/>
    </location>
</feature>
<feature type="region of interest" description="Disordered" evidence="10">
    <location>
        <begin position="350"/>
        <end position="406"/>
    </location>
</feature>
<evidence type="ECO:0000256" key="6">
    <source>
        <dbReference type="ARBA" id="ARBA00021471"/>
    </source>
</evidence>
<evidence type="ECO:0000256" key="4">
    <source>
        <dbReference type="ARBA" id="ARBA00005344"/>
    </source>
</evidence>
<proteinExistence type="inferred from homology"/>
<evidence type="ECO:0000256" key="5">
    <source>
        <dbReference type="ARBA" id="ARBA00008329"/>
    </source>
</evidence>
<keyword evidence="12" id="KW-1185">Reference proteome</keyword>
<comment type="similarity">
    <text evidence="5">Belongs to the JUPITER family.</text>
</comment>
<dbReference type="PANTHER" id="PTHR34930:SF2">
    <property type="entry name" value="MICROTUBULE-ASSOCIATED PROTEIN JUPITER"/>
    <property type="match status" value="1"/>
</dbReference>
<feature type="compositionally biased region" description="Basic and acidic residues" evidence="10">
    <location>
        <begin position="176"/>
        <end position="207"/>
    </location>
</feature>
<dbReference type="Pfam" id="PF17054">
    <property type="entry name" value="JUPITER"/>
    <property type="match status" value="1"/>
</dbReference>
<comment type="subcellular location">
    <subcellularLocation>
        <location evidence="3">Cytoplasm</location>
    </subcellularLocation>
    <subcellularLocation>
        <location evidence="2">Nucleus</location>
    </subcellularLocation>
</comment>
<dbReference type="InterPro" id="IPR033335">
    <property type="entry name" value="JUPITER"/>
</dbReference>
<feature type="region of interest" description="Disordered" evidence="10">
    <location>
        <begin position="1"/>
        <end position="239"/>
    </location>
</feature>
<comment type="similarity">
    <text evidence="4">Belongs to the MAP Jupiter family.</text>
</comment>
<evidence type="ECO:0000256" key="9">
    <source>
        <dbReference type="ARBA" id="ARBA00023242"/>
    </source>
</evidence>
<comment type="function">
    <text evidence="1">Binds to all microtubule populations.</text>
</comment>
<evidence type="ECO:0000256" key="2">
    <source>
        <dbReference type="ARBA" id="ARBA00004123"/>
    </source>
</evidence>
<dbReference type="AlphaFoldDB" id="A0A8K0A5D1"/>
<name>A0A8K0A5D1_BRALA</name>
<evidence type="ECO:0000256" key="8">
    <source>
        <dbReference type="ARBA" id="ARBA00022553"/>
    </source>
</evidence>
<keyword evidence="9" id="KW-0539">Nucleus</keyword>
<dbReference type="OrthoDB" id="10071234at2759"/>
<keyword evidence="8" id="KW-0597">Phosphoprotein</keyword>
<feature type="compositionally biased region" description="Polar residues" evidence="10">
    <location>
        <begin position="12"/>
        <end position="28"/>
    </location>
</feature>
<evidence type="ECO:0000313" key="12">
    <source>
        <dbReference type="Proteomes" id="UP000838412"/>
    </source>
</evidence>
<dbReference type="GO" id="GO:0005634">
    <property type="term" value="C:nucleus"/>
    <property type="evidence" value="ECO:0007669"/>
    <property type="project" value="UniProtKB-SubCell"/>
</dbReference>
<feature type="compositionally biased region" description="Basic and acidic residues" evidence="10">
    <location>
        <begin position="106"/>
        <end position="120"/>
    </location>
</feature>
<evidence type="ECO:0000256" key="3">
    <source>
        <dbReference type="ARBA" id="ARBA00004496"/>
    </source>
</evidence>
<gene>
    <name evidence="11" type="primary">Hypp3791</name>
    <name evidence="11" type="ORF">BLAG_LOCUS20994</name>
</gene>
<feature type="compositionally biased region" description="Basic and acidic residues" evidence="10">
    <location>
        <begin position="88"/>
        <end position="98"/>
    </location>
</feature>
<accession>A0A8K0A5D1</accession>
<feature type="compositionally biased region" description="Polar residues" evidence="10">
    <location>
        <begin position="36"/>
        <end position="51"/>
    </location>
</feature>
<dbReference type="GO" id="GO:0005737">
    <property type="term" value="C:cytoplasm"/>
    <property type="evidence" value="ECO:0007669"/>
    <property type="project" value="UniProtKB-SubCell"/>
</dbReference>
<organism evidence="11 12">
    <name type="scientific">Branchiostoma lanceolatum</name>
    <name type="common">Common lancelet</name>
    <name type="synonym">Amphioxus lanceolatum</name>
    <dbReference type="NCBI Taxonomy" id="7740"/>
    <lineage>
        <taxon>Eukaryota</taxon>
        <taxon>Metazoa</taxon>
        <taxon>Chordata</taxon>
        <taxon>Cephalochordata</taxon>
        <taxon>Leptocardii</taxon>
        <taxon>Amphioxiformes</taxon>
        <taxon>Branchiostomatidae</taxon>
        <taxon>Branchiostoma</taxon>
    </lineage>
</organism>
<evidence type="ECO:0000313" key="11">
    <source>
        <dbReference type="EMBL" id="CAH1267786.1"/>
    </source>
</evidence>
<protein>
    <recommendedName>
        <fullName evidence="6">Microtubule-associated protein Jupiter</fullName>
    </recommendedName>
</protein>